<gene>
    <name evidence="1" type="ORF">HCDG_08151</name>
</gene>
<name>C6HPM0_AJECH</name>
<dbReference type="EMBL" id="GG692433">
    <property type="protein sequence ID" value="EER37892.1"/>
    <property type="molecule type" value="Genomic_DNA"/>
</dbReference>
<evidence type="ECO:0000313" key="2">
    <source>
        <dbReference type="Proteomes" id="UP000002624"/>
    </source>
</evidence>
<dbReference type="VEuPathDB" id="FungiDB:HCDG_08151"/>
<protein>
    <submittedName>
        <fullName evidence="1">Uncharacterized protein</fullName>
    </submittedName>
</protein>
<accession>C6HPM0</accession>
<reference evidence="2" key="1">
    <citation type="submission" date="2009-05" db="EMBL/GenBank/DDBJ databases">
        <title>The genome sequence of Ajellomyces capsulatus strain H143.</title>
        <authorList>
            <person name="Champion M."/>
            <person name="Cuomo C.A."/>
            <person name="Ma L.-J."/>
            <person name="Henn M.R."/>
            <person name="Sil A."/>
            <person name="Goldman B."/>
            <person name="Young S.K."/>
            <person name="Kodira C.D."/>
            <person name="Zeng Q."/>
            <person name="Koehrsen M."/>
            <person name="Alvarado L."/>
            <person name="Berlin A.M."/>
            <person name="Borenstein D."/>
            <person name="Chen Z."/>
            <person name="Engels R."/>
            <person name="Freedman E."/>
            <person name="Gellesch M."/>
            <person name="Goldberg J."/>
            <person name="Griggs A."/>
            <person name="Gujja S."/>
            <person name="Heiman D.I."/>
            <person name="Hepburn T.A."/>
            <person name="Howarth C."/>
            <person name="Jen D."/>
            <person name="Larson L."/>
            <person name="Lewis B."/>
            <person name="Mehta T."/>
            <person name="Park D."/>
            <person name="Pearson M."/>
            <person name="Roberts A."/>
            <person name="Saif S."/>
            <person name="Shea T.D."/>
            <person name="Shenoy N."/>
            <person name="Sisk P."/>
            <person name="Stolte C."/>
            <person name="Sykes S."/>
            <person name="Walk T."/>
            <person name="White J."/>
            <person name="Yandava C."/>
            <person name="Klein B."/>
            <person name="McEwen J.G."/>
            <person name="Puccia R."/>
            <person name="Goldman G.H."/>
            <person name="Felipe M.S."/>
            <person name="Nino-Vega G."/>
            <person name="San-Blas G."/>
            <person name="Taylor J.W."/>
            <person name="Mendoza L."/>
            <person name="Galagan J.E."/>
            <person name="Nusbaum C."/>
            <person name="Birren B.W."/>
        </authorList>
    </citation>
    <scope>NUCLEOTIDE SEQUENCE [LARGE SCALE GENOMIC DNA]</scope>
    <source>
        <strain evidence="2">H143</strain>
    </source>
</reference>
<evidence type="ECO:0000313" key="1">
    <source>
        <dbReference type="EMBL" id="EER37892.1"/>
    </source>
</evidence>
<proteinExistence type="predicted"/>
<dbReference type="Proteomes" id="UP000002624">
    <property type="component" value="Unassembled WGS sequence"/>
</dbReference>
<organism evidence="1 2">
    <name type="scientific">Ajellomyces capsulatus (strain H143)</name>
    <name type="common">Darling's disease fungus</name>
    <name type="synonym">Histoplasma capsulatum</name>
    <dbReference type="NCBI Taxonomy" id="544712"/>
    <lineage>
        <taxon>Eukaryota</taxon>
        <taxon>Fungi</taxon>
        <taxon>Dikarya</taxon>
        <taxon>Ascomycota</taxon>
        <taxon>Pezizomycotina</taxon>
        <taxon>Eurotiomycetes</taxon>
        <taxon>Eurotiomycetidae</taxon>
        <taxon>Onygenales</taxon>
        <taxon>Ajellomycetaceae</taxon>
        <taxon>Histoplasma</taxon>
    </lineage>
</organism>
<dbReference type="HOGENOM" id="CLU_1539580_0_0_1"/>
<dbReference type="AlphaFoldDB" id="C6HPM0"/>
<sequence length="174" mass="19676">MKKAKTCQLKAESQRMESITIVLKASNTTINTAKKAKIKIEKTKINIKRVDNLFSILFIFFTDTSSAASAAASAAAAADSLSLFFSDLPTSVDPLAMSRLRTLDIFDENSKYKTSEYFKTLTLKYQMSRVSQIMMKNLQILSEICWFSDVVDESTENENLYTKNLIQKIKEDLI</sequence>